<dbReference type="EMBL" id="JAWCUA010000003">
    <property type="protein sequence ID" value="MDU0112564.1"/>
    <property type="molecule type" value="Genomic_DNA"/>
</dbReference>
<organism evidence="1 2">
    <name type="scientific">Psychrosphaera aquimarina</name>
    <dbReference type="NCBI Taxonomy" id="2044854"/>
    <lineage>
        <taxon>Bacteria</taxon>
        <taxon>Pseudomonadati</taxon>
        <taxon>Pseudomonadota</taxon>
        <taxon>Gammaproteobacteria</taxon>
        <taxon>Alteromonadales</taxon>
        <taxon>Pseudoalteromonadaceae</taxon>
        <taxon>Psychrosphaera</taxon>
    </lineage>
</organism>
<dbReference type="Proteomes" id="UP001257914">
    <property type="component" value="Unassembled WGS sequence"/>
</dbReference>
<evidence type="ECO:0000313" key="1">
    <source>
        <dbReference type="EMBL" id="MDU0112564.1"/>
    </source>
</evidence>
<name>A0ABU3QYS3_9GAMM</name>
<keyword evidence="2" id="KW-1185">Reference proteome</keyword>
<evidence type="ECO:0008006" key="3">
    <source>
        <dbReference type="Google" id="ProtNLM"/>
    </source>
</evidence>
<dbReference type="InterPro" id="IPR046342">
    <property type="entry name" value="CBS_dom_sf"/>
</dbReference>
<dbReference type="Gene3D" id="3.90.1280.20">
    <property type="match status" value="1"/>
</dbReference>
<protein>
    <recommendedName>
        <fullName evidence="3">CBS domain-containing protein</fullName>
    </recommendedName>
</protein>
<proteinExistence type="predicted"/>
<accession>A0ABU3QYS3</accession>
<dbReference type="SUPFAM" id="SSF54631">
    <property type="entry name" value="CBS-domain pair"/>
    <property type="match status" value="1"/>
</dbReference>
<comment type="caution">
    <text evidence="1">The sequence shown here is derived from an EMBL/GenBank/DDBJ whole genome shotgun (WGS) entry which is preliminary data.</text>
</comment>
<reference evidence="1 2" key="1">
    <citation type="submission" date="2023-10" db="EMBL/GenBank/DDBJ databases">
        <title>Psychrosphaera aquimaarina strain SW33 isolated from seawater.</title>
        <authorList>
            <person name="Bayburt H."/>
            <person name="Kim J.M."/>
            <person name="Choi B.J."/>
            <person name="Jeon C.O."/>
        </authorList>
    </citation>
    <scope>NUCLEOTIDE SEQUENCE [LARGE SCALE GENOMIC DNA]</scope>
    <source>
        <strain evidence="1 2">KCTC 52743</strain>
    </source>
</reference>
<evidence type="ECO:0000313" key="2">
    <source>
        <dbReference type="Proteomes" id="UP001257914"/>
    </source>
</evidence>
<gene>
    <name evidence="1" type="ORF">RT723_06005</name>
</gene>
<sequence>MVDEYGEIQGIITLEDVIEALLQVSILDERDAEPNAN</sequence>